<name>A0AAV5HJX0_9ROSI</name>
<proteinExistence type="predicted"/>
<organism evidence="1 2">
    <name type="scientific">Rubroshorea leprosula</name>
    <dbReference type="NCBI Taxonomy" id="152421"/>
    <lineage>
        <taxon>Eukaryota</taxon>
        <taxon>Viridiplantae</taxon>
        <taxon>Streptophyta</taxon>
        <taxon>Embryophyta</taxon>
        <taxon>Tracheophyta</taxon>
        <taxon>Spermatophyta</taxon>
        <taxon>Magnoliopsida</taxon>
        <taxon>eudicotyledons</taxon>
        <taxon>Gunneridae</taxon>
        <taxon>Pentapetalae</taxon>
        <taxon>rosids</taxon>
        <taxon>malvids</taxon>
        <taxon>Malvales</taxon>
        <taxon>Dipterocarpaceae</taxon>
        <taxon>Rubroshorea</taxon>
    </lineage>
</organism>
<evidence type="ECO:0000313" key="1">
    <source>
        <dbReference type="EMBL" id="GKU88953.1"/>
    </source>
</evidence>
<comment type="caution">
    <text evidence="1">The sequence shown here is derived from an EMBL/GenBank/DDBJ whole genome shotgun (WGS) entry which is preliminary data.</text>
</comment>
<accession>A0AAV5HJX0</accession>
<evidence type="ECO:0000313" key="2">
    <source>
        <dbReference type="Proteomes" id="UP001054252"/>
    </source>
</evidence>
<protein>
    <submittedName>
        <fullName evidence="1">Uncharacterized protein</fullName>
    </submittedName>
</protein>
<reference evidence="1 2" key="1">
    <citation type="journal article" date="2021" name="Commun. Biol.">
        <title>The genome of Shorea leprosula (Dipterocarpaceae) highlights the ecological relevance of drought in aseasonal tropical rainforests.</title>
        <authorList>
            <person name="Ng K.K.S."/>
            <person name="Kobayashi M.J."/>
            <person name="Fawcett J.A."/>
            <person name="Hatakeyama M."/>
            <person name="Paape T."/>
            <person name="Ng C.H."/>
            <person name="Ang C.C."/>
            <person name="Tnah L.H."/>
            <person name="Lee C.T."/>
            <person name="Nishiyama T."/>
            <person name="Sese J."/>
            <person name="O'Brien M.J."/>
            <person name="Copetti D."/>
            <person name="Mohd Noor M.I."/>
            <person name="Ong R.C."/>
            <person name="Putra M."/>
            <person name="Sireger I.Z."/>
            <person name="Indrioko S."/>
            <person name="Kosugi Y."/>
            <person name="Izuno A."/>
            <person name="Isagi Y."/>
            <person name="Lee S.L."/>
            <person name="Shimizu K.K."/>
        </authorList>
    </citation>
    <scope>NUCLEOTIDE SEQUENCE [LARGE SCALE GENOMIC DNA]</scope>
    <source>
        <strain evidence="1">214</strain>
    </source>
</reference>
<dbReference type="EMBL" id="BPVZ01000003">
    <property type="protein sequence ID" value="GKU88953.1"/>
    <property type="molecule type" value="Genomic_DNA"/>
</dbReference>
<gene>
    <name evidence="1" type="ORF">SLEP1_g3158</name>
</gene>
<keyword evidence="2" id="KW-1185">Reference proteome</keyword>
<dbReference type="Proteomes" id="UP001054252">
    <property type="component" value="Unassembled WGS sequence"/>
</dbReference>
<dbReference type="AlphaFoldDB" id="A0AAV5HJX0"/>
<sequence length="94" mass="10239">MKGRKVLLLCLMDEGEAVSDFLPTGKERKEATVVQWRKATKMSRERLEEIANDGGGEQMQICSAAAAAAQFGTSVLLLCLAKEKLLSGGGRQRR</sequence>